<sequence length="96" mass="9528">MGSSGGVGISYGSNDHKDTTHDSVVTNNATLIGSTDGSLHLSAGNDLHVTGSDLIAGQNIVGTGANVIIDAATGTTHHDQTHEVKTTGFTLGLAGS</sequence>
<dbReference type="Proteomes" id="UP001386437">
    <property type="component" value="Unassembled WGS sequence"/>
</dbReference>
<evidence type="ECO:0000256" key="1">
    <source>
        <dbReference type="SAM" id="MobiDB-lite"/>
    </source>
</evidence>
<organism evidence="2 3">
    <name type="scientific">Paraburkholderia bengalensis</name>
    <dbReference type="NCBI Taxonomy" id="2747562"/>
    <lineage>
        <taxon>Bacteria</taxon>
        <taxon>Pseudomonadati</taxon>
        <taxon>Pseudomonadota</taxon>
        <taxon>Betaproteobacteria</taxon>
        <taxon>Burkholderiales</taxon>
        <taxon>Burkholderiaceae</taxon>
        <taxon>Paraburkholderia</taxon>
    </lineage>
</organism>
<keyword evidence="3" id="KW-1185">Reference proteome</keyword>
<gene>
    <name evidence="2" type="ORF">H3V53_13755</name>
</gene>
<proteinExistence type="predicted"/>
<dbReference type="InterPro" id="IPR025157">
    <property type="entry name" value="Hemagglutinin_rpt"/>
</dbReference>
<dbReference type="Pfam" id="PF13332">
    <property type="entry name" value="Fil_haemagg_2"/>
    <property type="match status" value="1"/>
</dbReference>
<protein>
    <submittedName>
        <fullName evidence="2">Hemagglutinin repeat-containing protein</fullName>
    </submittedName>
</protein>
<comment type="caution">
    <text evidence="2">The sequence shown here is derived from an EMBL/GenBank/DDBJ whole genome shotgun (WGS) entry which is preliminary data.</text>
</comment>
<accession>A0ABU8IRQ6</accession>
<evidence type="ECO:0000313" key="2">
    <source>
        <dbReference type="EMBL" id="MEI5998231.1"/>
    </source>
</evidence>
<reference evidence="2 3" key="1">
    <citation type="journal article" date="2022" name="Arch. Microbiol.">
        <title>Paraburkholderia bengalensis sp. nov. isolated from roots of Oryza sativa, IR64.</title>
        <authorList>
            <person name="Nag P."/>
            <person name="Mondal N."/>
            <person name="Sarkar J."/>
            <person name="Das S."/>
        </authorList>
    </citation>
    <scope>NUCLEOTIDE SEQUENCE [LARGE SCALE GENOMIC DNA]</scope>
    <source>
        <strain evidence="2 3">IR64_4_BI</strain>
    </source>
</reference>
<name>A0ABU8IRQ6_9BURK</name>
<dbReference type="EMBL" id="JACFYJ010000018">
    <property type="protein sequence ID" value="MEI5998231.1"/>
    <property type="molecule type" value="Genomic_DNA"/>
</dbReference>
<feature type="region of interest" description="Disordered" evidence="1">
    <location>
        <begin position="1"/>
        <end position="21"/>
    </location>
</feature>
<evidence type="ECO:0000313" key="3">
    <source>
        <dbReference type="Proteomes" id="UP001386437"/>
    </source>
</evidence>